<gene>
    <name evidence="1" type="ORF">SDC9_112659</name>
</gene>
<proteinExistence type="predicted"/>
<comment type="caution">
    <text evidence="1">The sequence shown here is derived from an EMBL/GenBank/DDBJ whole genome shotgun (WGS) entry which is preliminary data.</text>
</comment>
<name>A0A645BKX6_9ZZZZ</name>
<organism evidence="1">
    <name type="scientific">bioreactor metagenome</name>
    <dbReference type="NCBI Taxonomy" id="1076179"/>
    <lineage>
        <taxon>unclassified sequences</taxon>
        <taxon>metagenomes</taxon>
        <taxon>ecological metagenomes</taxon>
    </lineage>
</organism>
<protein>
    <submittedName>
        <fullName evidence="1">Uncharacterized protein</fullName>
    </submittedName>
</protein>
<dbReference type="EMBL" id="VSSQ01020698">
    <property type="protein sequence ID" value="MPM65758.1"/>
    <property type="molecule type" value="Genomic_DNA"/>
</dbReference>
<evidence type="ECO:0000313" key="1">
    <source>
        <dbReference type="EMBL" id="MPM65758.1"/>
    </source>
</evidence>
<accession>A0A645BKX6</accession>
<sequence length="63" mass="7384">MKDNFNSVLWLLSLGLPATLFSTLSAAYVFYRAKKMEQFFNEESRIKSEIQKELNSLKEKYGE</sequence>
<dbReference type="AlphaFoldDB" id="A0A645BKX6"/>
<reference evidence="1" key="1">
    <citation type="submission" date="2019-08" db="EMBL/GenBank/DDBJ databases">
        <authorList>
            <person name="Kucharzyk K."/>
            <person name="Murdoch R.W."/>
            <person name="Higgins S."/>
            <person name="Loffler F."/>
        </authorList>
    </citation>
    <scope>NUCLEOTIDE SEQUENCE</scope>
</reference>